<evidence type="ECO:0000313" key="3">
    <source>
        <dbReference type="EMBL" id="GJS59880.1"/>
    </source>
</evidence>
<organism evidence="3 4">
    <name type="scientific">Tanacetum coccineum</name>
    <dbReference type="NCBI Taxonomy" id="301880"/>
    <lineage>
        <taxon>Eukaryota</taxon>
        <taxon>Viridiplantae</taxon>
        <taxon>Streptophyta</taxon>
        <taxon>Embryophyta</taxon>
        <taxon>Tracheophyta</taxon>
        <taxon>Spermatophyta</taxon>
        <taxon>Magnoliopsida</taxon>
        <taxon>eudicotyledons</taxon>
        <taxon>Gunneridae</taxon>
        <taxon>Pentapetalae</taxon>
        <taxon>asterids</taxon>
        <taxon>campanulids</taxon>
        <taxon>Asterales</taxon>
        <taxon>Asteraceae</taxon>
        <taxon>Asteroideae</taxon>
        <taxon>Anthemideae</taxon>
        <taxon>Anthemidinae</taxon>
        <taxon>Tanacetum</taxon>
    </lineage>
</organism>
<proteinExistence type="predicted"/>
<comment type="caution">
    <text evidence="3">The sequence shown here is derived from an EMBL/GenBank/DDBJ whole genome shotgun (WGS) entry which is preliminary data.</text>
</comment>
<dbReference type="InterPro" id="IPR036691">
    <property type="entry name" value="Endo/exonu/phosph_ase_sf"/>
</dbReference>
<feature type="domain" description="Endonuclease/exonuclease/phosphatase" evidence="2">
    <location>
        <begin position="532"/>
        <end position="654"/>
    </location>
</feature>
<keyword evidence="4" id="KW-1185">Reference proteome</keyword>
<sequence>MGSYRTKEDDVAKISTSVFITNFPVAFSAEELFHSCKQYGHVVDSFIPTKRSKYGKRFHRPPVNGRKHLPKDAGRIKSSNTNAYMNDNVSKNVNGITGGGNSYMNVVKGQMQPRSGDSQAVPAVVLDDECLLSRDLSKSLLGRVKEFASLANLKMALSNEGFVDIKIQYMGELWVMMEFVTEESIKLFRDNVSVGSWFSQIKQASMDFVTEGRIAWVEIEGIPFKLWSGNTFKRIAAKWGELLDVDDQEEMCFHSKRLCIHTKSGRNISEEFKIIYRGKVFWIRANETPGWVPDFVDESEDEDQNDDDSKDGGSNVHEMGSCGGDSDVEEVPDTLFEKDGQYPPGFTPNEGTDAASMHMEGGRNDNVENLNDCNMEEANVIFSGNRSTMNSKDDGADSVRSGHFKKSEIPRTGGSILSLLDELVKVGQVMGYNMDGCLAQKAKKDWVKELCVRNKVNFLALQETKMENMDLICVKTCWGNLAFDYVHSDSVGNSGGILCVWDPNSFCKSNATISDYFVMVRGVWRLTGQDLLMIAVYAPHDFKDKQLLWDYLTREIGKWKGEVVIMGDFNEVRYKSDRFGSVFNVQGANMFNSFITNAGLVEVSLGGSSFTWCHKSATKMSKLDRFLVSESLLSTWPNITAVTLERYLSDHRPILLRESHFDYGPTPFRFFHYWFEMEGFSKIVEDAWRECPRDESNAMINMMGKLKYLKTKIREWNKTNMLCVKNVKAKYKVDLEDVEAIIDNGNGNEEVVNKRAEIVNNLQSIDKLHSLETAQKVKVKWSVEGDENSSFFHGMLNKKRNLLNIRDEISEVSIIGTKDGVGE</sequence>
<keyword evidence="3" id="KW-0548">Nucleotidyltransferase</keyword>
<dbReference type="GO" id="GO:0003964">
    <property type="term" value="F:RNA-directed DNA polymerase activity"/>
    <property type="evidence" value="ECO:0007669"/>
    <property type="project" value="UniProtKB-KW"/>
</dbReference>
<reference evidence="3" key="2">
    <citation type="submission" date="2022-01" db="EMBL/GenBank/DDBJ databases">
        <authorList>
            <person name="Yamashiro T."/>
            <person name="Shiraishi A."/>
            <person name="Satake H."/>
            <person name="Nakayama K."/>
        </authorList>
    </citation>
    <scope>NUCLEOTIDE SEQUENCE</scope>
</reference>
<reference evidence="3" key="1">
    <citation type="journal article" date="2022" name="Int. J. Mol. Sci.">
        <title>Draft Genome of Tanacetum Coccineum: Genomic Comparison of Closely Related Tanacetum-Family Plants.</title>
        <authorList>
            <person name="Yamashiro T."/>
            <person name="Shiraishi A."/>
            <person name="Nakayama K."/>
            <person name="Satake H."/>
        </authorList>
    </citation>
    <scope>NUCLEOTIDE SEQUENCE</scope>
</reference>
<dbReference type="PANTHER" id="PTHR33710">
    <property type="entry name" value="BNAC02G09200D PROTEIN"/>
    <property type="match status" value="1"/>
</dbReference>
<keyword evidence="3" id="KW-0695">RNA-directed DNA polymerase</keyword>
<evidence type="ECO:0000256" key="1">
    <source>
        <dbReference type="SAM" id="MobiDB-lite"/>
    </source>
</evidence>
<dbReference type="CDD" id="cd00590">
    <property type="entry name" value="RRM_SF"/>
    <property type="match status" value="1"/>
</dbReference>
<dbReference type="Gene3D" id="3.60.10.10">
    <property type="entry name" value="Endonuclease/exonuclease/phosphatase"/>
    <property type="match status" value="1"/>
</dbReference>
<dbReference type="PANTHER" id="PTHR33710:SF64">
    <property type="entry name" value="ENDONUCLEASE_EXONUCLEASE_PHOSPHATASE DOMAIN-CONTAINING PROTEIN"/>
    <property type="match status" value="1"/>
</dbReference>
<dbReference type="InterPro" id="IPR005135">
    <property type="entry name" value="Endo/exonuclease/phosphatase"/>
</dbReference>
<dbReference type="EMBL" id="BQNB010009181">
    <property type="protein sequence ID" value="GJS59880.1"/>
    <property type="molecule type" value="Genomic_DNA"/>
</dbReference>
<evidence type="ECO:0000313" key="4">
    <source>
        <dbReference type="Proteomes" id="UP001151760"/>
    </source>
</evidence>
<protein>
    <submittedName>
        <fullName evidence="3">RNA-directed DNA polymerase, eukaryota</fullName>
    </submittedName>
</protein>
<evidence type="ECO:0000259" key="2">
    <source>
        <dbReference type="Pfam" id="PF14529"/>
    </source>
</evidence>
<feature type="compositionally biased region" description="Acidic residues" evidence="1">
    <location>
        <begin position="295"/>
        <end position="309"/>
    </location>
</feature>
<gene>
    <name evidence="3" type="ORF">Tco_0654664</name>
</gene>
<name>A0ABQ4X3Y1_9ASTR</name>
<dbReference type="SUPFAM" id="SSF56219">
    <property type="entry name" value="DNase I-like"/>
    <property type="match status" value="1"/>
</dbReference>
<dbReference type="Proteomes" id="UP001151760">
    <property type="component" value="Unassembled WGS sequence"/>
</dbReference>
<feature type="region of interest" description="Disordered" evidence="1">
    <location>
        <begin position="293"/>
        <end position="330"/>
    </location>
</feature>
<keyword evidence="3" id="KW-0808">Transferase</keyword>
<dbReference type="Pfam" id="PF14529">
    <property type="entry name" value="Exo_endo_phos_2"/>
    <property type="match status" value="1"/>
</dbReference>
<accession>A0ABQ4X3Y1</accession>